<evidence type="ECO:0000256" key="1">
    <source>
        <dbReference type="SAM" id="MobiDB-lite"/>
    </source>
</evidence>
<name>A0A452Y4E6_AEGTS</name>
<reference evidence="3" key="2">
    <citation type="journal article" date="2017" name="Nat. Plants">
        <title>The Aegilops tauschii genome reveals multiple impacts of transposons.</title>
        <authorList>
            <person name="Zhao G."/>
            <person name="Zou C."/>
            <person name="Li K."/>
            <person name="Wang K."/>
            <person name="Li T."/>
            <person name="Gao L."/>
            <person name="Zhang X."/>
            <person name="Wang H."/>
            <person name="Yang Z."/>
            <person name="Liu X."/>
            <person name="Jiang W."/>
            <person name="Mao L."/>
            <person name="Kong X."/>
            <person name="Jiao Y."/>
            <person name="Jia J."/>
        </authorList>
    </citation>
    <scope>NUCLEOTIDE SEQUENCE [LARGE SCALE GENOMIC DNA]</scope>
    <source>
        <strain evidence="3">cv. AL8/78</strain>
    </source>
</reference>
<sequence>EAKSFSCERAKGNEPAYPSPSSQTSPCSPPPPPTSRTLAAASSSLPPQPPPHSPLVRPGCGGELPGDGGAGSRRGSGRCGVGWIEAWERRMRRRRHEKSNGGGIDL</sequence>
<proteinExistence type="predicted"/>
<dbReference type="EnsemblPlants" id="AET1Gv20287200.7">
    <property type="protein sequence ID" value="AET1Gv20287200.7"/>
    <property type="gene ID" value="AET1Gv20287200"/>
</dbReference>
<feature type="compositionally biased region" description="Gly residues" evidence="1">
    <location>
        <begin position="59"/>
        <end position="80"/>
    </location>
</feature>
<feature type="compositionally biased region" description="Basic and acidic residues" evidence="1">
    <location>
        <begin position="1"/>
        <end position="12"/>
    </location>
</feature>
<feature type="region of interest" description="Disordered" evidence="1">
    <location>
        <begin position="1"/>
        <end position="106"/>
    </location>
</feature>
<evidence type="ECO:0000313" key="3">
    <source>
        <dbReference type="Proteomes" id="UP000015105"/>
    </source>
</evidence>
<feature type="compositionally biased region" description="Low complexity" evidence="1">
    <location>
        <begin position="35"/>
        <end position="45"/>
    </location>
</feature>
<evidence type="ECO:0000313" key="2">
    <source>
        <dbReference type="EnsemblPlants" id="AET1Gv20287200.7"/>
    </source>
</evidence>
<protein>
    <submittedName>
        <fullName evidence="2">Uncharacterized protein</fullName>
    </submittedName>
</protein>
<reference evidence="2" key="5">
    <citation type="journal article" date="2021" name="G3 (Bethesda)">
        <title>Aegilops tauschii genome assembly Aet v5.0 features greater sequence contiguity and improved annotation.</title>
        <authorList>
            <person name="Wang L."/>
            <person name="Zhu T."/>
            <person name="Rodriguez J.C."/>
            <person name="Deal K.R."/>
            <person name="Dubcovsky J."/>
            <person name="McGuire P.E."/>
            <person name="Lux T."/>
            <person name="Spannagl M."/>
            <person name="Mayer K.F.X."/>
            <person name="Baldrich P."/>
            <person name="Meyers B.C."/>
            <person name="Huo N."/>
            <person name="Gu Y.Q."/>
            <person name="Zhou H."/>
            <person name="Devos K.M."/>
            <person name="Bennetzen J.L."/>
            <person name="Unver T."/>
            <person name="Budak H."/>
            <person name="Gulick P.J."/>
            <person name="Galiba G."/>
            <person name="Kalapos B."/>
            <person name="Nelson D.R."/>
            <person name="Li P."/>
            <person name="You F.M."/>
            <person name="Luo M.C."/>
            <person name="Dvorak J."/>
        </authorList>
    </citation>
    <scope>NUCLEOTIDE SEQUENCE [LARGE SCALE GENOMIC DNA]</scope>
    <source>
        <strain evidence="2">cv. AL8/78</strain>
    </source>
</reference>
<reference evidence="3" key="1">
    <citation type="journal article" date="2014" name="Science">
        <title>Ancient hybridizations among the ancestral genomes of bread wheat.</title>
        <authorList>
            <consortium name="International Wheat Genome Sequencing Consortium,"/>
            <person name="Marcussen T."/>
            <person name="Sandve S.R."/>
            <person name="Heier L."/>
            <person name="Spannagl M."/>
            <person name="Pfeifer M."/>
            <person name="Jakobsen K.S."/>
            <person name="Wulff B.B."/>
            <person name="Steuernagel B."/>
            <person name="Mayer K.F."/>
            <person name="Olsen O.A."/>
        </authorList>
    </citation>
    <scope>NUCLEOTIDE SEQUENCE [LARGE SCALE GENOMIC DNA]</scope>
    <source>
        <strain evidence="3">cv. AL8/78</strain>
    </source>
</reference>
<organism evidence="2 3">
    <name type="scientific">Aegilops tauschii subsp. strangulata</name>
    <name type="common">Goatgrass</name>
    <dbReference type="NCBI Taxonomy" id="200361"/>
    <lineage>
        <taxon>Eukaryota</taxon>
        <taxon>Viridiplantae</taxon>
        <taxon>Streptophyta</taxon>
        <taxon>Embryophyta</taxon>
        <taxon>Tracheophyta</taxon>
        <taxon>Spermatophyta</taxon>
        <taxon>Magnoliopsida</taxon>
        <taxon>Liliopsida</taxon>
        <taxon>Poales</taxon>
        <taxon>Poaceae</taxon>
        <taxon>BOP clade</taxon>
        <taxon>Pooideae</taxon>
        <taxon>Triticodae</taxon>
        <taxon>Triticeae</taxon>
        <taxon>Triticinae</taxon>
        <taxon>Aegilops</taxon>
    </lineage>
</organism>
<reference evidence="2" key="4">
    <citation type="submission" date="2019-03" db="UniProtKB">
        <authorList>
            <consortium name="EnsemblPlants"/>
        </authorList>
    </citation>
    <scope>IDENTIFICATION</scope>
</reference>
<dbReference type="Proteomes" id="UP000015105">
    <property type="component" value="Chromosome 1D"/>
</dbReference>
<accession>A0A452Y4E6</accession>
<dbReference type="Gramene" id="AET1Gv20287200.7">
    <property type="protein sequence ID" value="AET1Gv20287200.7"/>
    <property type="gene ID" value="AET1Gv20287200"/>
</dbReference>
<reference evidence="2" key="3">
    <citation type="journal article" date="2017" name="Nature">
        <title>Genome sequence of the progenitor of the wheat D genome Aegilops tauschii.</title>
        <authorList>
            <person name="Luo M.C."/>
            <person name="Gu Y.Q."/>
            <person name="Puiu D."/>
            <person name="Wang H."/>
            <person name="Twardziok S.O."/>
            <person name="Deal K.R."/>
            <person name="Huo N."/>
            <person name="Zhu T."/>
            <person name="Wang L."/>
            <person name="Wang Y."/>
            <person name="McGuire P.E."/>
            <person name="Liu S."/>
            <person name="Long H."/>
            <person name="Ramasamy R.K."/>
            <person name="Rodriguez J.C."/>
            <person name="Van S.L."/>
            <person name="Yuan L."/>
            <person name="Wang Z."/>
            <person name="Xia Z."/>
            <person name="Xiao L."/>
            <person name="Anderson O.D."/>
            <person name="Ouyang S."/>
            <person name="Liang Y."/>
            <person name="Zimin A.V."/>
            <person name="Pertea G."/>
            <person name="Qi P."/>
            <person name="Bennetzen J.L."/>
            <person name="Dai X."/>
            <person name="Dawson M.W."/>
            <person name="Muller H.G."/>
            <person name="Kugler K."/>
            <person name="Rivarola-Duarte L."/>
            <person name="Spannagl M."/>
            <person name="Mayer K.F.X."/>
            <person name="Lu F.H."/>
            <person name="Bevan M.W."/>
            <person name="Leroy P."/>
            <person name="Li P."/>
            <person name="You F.M."/>
            <person name="Sun Q."/>
            <person name="Liu Z."/>
            <person name="Lyons E."/>
            <person name="Wicker T."/>
            <person name="Salzberg S.L."/>
            <person name="Devos K.M."/>
            <person name="Dvorak J."/>
        </authorList>
    </citation>
    <scope>NUCLEOTIDE SEQUENCE [LARGE SCALE GENOMIC DNA]</scope>
    <source>
        <strain evidence="2">cv. AL8/78</strain>
    </source>
</reference>
<dbReference type="AlphaFoldDB" id="A0A452Y4E6"/>
<keyword evidence="3" id="KW-1185">Reference proteome</keyword>